<dbReference type="PANTHER" id="PTHR32024:SF2">
    <property type="entry name" value="TRK SYSTEM POTASSIUM UPTAKE PROTEIN TRKG-RELATED"/>
    <property type="match status" value="1"/>
</dbReference>
<feature type="transmembrane region" description="Helical" evidence="9">
    <location>
        <begin position="386"/>
        <end position="412"/>
    </location>
</feature>
<keyword evidence="5 9" id="KW-0812">Transmembrane</keyword>
<comment type="subcellular location">
    <subcellularLocation>
        <location evidence="1">Cell membrane</location>
        <topology evidence="1">Multi-pass membrane protein</topology>
    </subcellularLocation>
</comment>
<evidence type="ECO:0000256" key="2">
    <source>
        <dbReference type="ARBA" id="ARBA00009137"/>
    </source>
</evidence>
<keyword evidence="8 9" id="KW-0472">Membrane</keyword>
<proteinExistence type="inferred from homology"/>
<evidence type="ECO:0000256" key="3">
    <source>
        <dbReference type="ARBA" id="ARBA00022448"/>
    </source>
</evidence>
<dbReference type="GO" id="GO:0005886">
    <property type="term" value="C:plasma membrane"/>
    <property type="evidence" value="ECO:0007669"/>
    <property type="project" value="UniProtKB-SubCell"/>
</dbReference>
<keyword evidence="4" id="KW-1003">Cell membrane</keyword>
<feature type="transmembrane region" description="Helical" evidence="9">
    <location>
        <begin position="228"/>
        <end position="248"/>
    </location>
</feature>
<dbReference type="GO" id="GO:0030001">
    <property type="term" value="P:metal ion transport"/>
    <property type="evidence" value="ECO:0007669"/>
    <property type="project" value="UniProtKB-ARBA"/>
</dbReference>
<evidence type="ECO:0000256" key="1">
    <source>
        <dbReference type="ARBA" id="ARBA00004651"/>
    </source>
</evidence>
<evidence type="ECO:0000256" key="7">
    <source>
        <dbReference type="ARBA" id="ARBA00023065"/>
    </source>
</evidence>
<dbReference type="GO" id="GO:0008324">
    <property type="term" value="F:monoatomic cation transmembrane transporter activity"/>
    <property type="evidence" value="ECO:0007669"/>
    <property type="project" value="InterPro"/>
</dbReference>
<evidence type="ECO:0000313" key="10">
    <source>
        <dbReference type="EMBL" id="CAA9484737.1"/>
    </source>
</evidence>
<organism evidence="10">
    <name type="scientific">uncultured Solirubrobacteraceae bacterium</name>
    <dbReference type="NCBI Taxonomy" id="1162706"/>
    <lineage>
        <taxon>Bacteria</taxon>
        <taxon>Bacillati</taxon>
        <taxon>Actinomycetota</taxon>
        <taxon>Thermoleophilia</taxon>
        <taxon>Solirubrobacterales</taxon>
        <taxon>Solirubrobacteraceae</taxon>
        <taxon>environmental samples</taxon>
    </lineage>
</organism>
<accession>A0A6J4RXM4</accession>
<dbReference type="Pfam" id="PF02386">
    <property type="entry name" value="TrkH"/>
    <property type="match status" value="2"/>
</dbReference>
<gene>
    <name evidence="10" type="ORF">AVDCRST_MAG69-991</name>
</gene>
<keyword evidence="6 9" id="KW-1133">Transmembrane helix</keyword>
<protein>
    <submittedName>
        <fullName evidence="10">Trk potassium uptake system protein TrkH</fullName>
    </submittedName>
</protein>
<comment type="similarity">
    <text evidence="2">Belongs to the TrkH potassium transport family.</text>
</comment>
<evidence type="ECO:0000256" key="9">
    <source>
        <dbReference type="SAM" id="Phobius"/>
    </source>
</evidence>
<evidence type="ECO:0000256" key="4">
    <source>
        <dbReference type="ARBA" id="ARBA00022475"/>
    </source>
</evidence>
<feature type="transmembrane region" description="Helical" evidence="9">
    <location>
        <begin position="268"/>
        <end position="284"/>
    </location>
</feature>
<keyword evidence="7" id="KW-0406">Ion transport</keyword>
<feature type="transmembrane region" description="Helical" evidence="9">
    <location>
        <begin position="131"/>
        <end position="148"/>
    </location>
</feature>
<name>A0A6J4RXM4_9ACTN</name>
<feature type="transmembrane region" description="Helical" evidence="9">
    <location>
        <begin position="448"/>
        <end position="474"/>
    </location>
</feature>
<feature type="transmembrane region" description="Helical" evidence="9">
    <location>
        <begin position="55"/>
        <end position="78"/>
    </location>
</feature>
<feature type="transmembrane region" description="Helical" evidence="9">
    <location>
        <begin position="178"/>
        <end position="198"/>
    </location>
</feature>
<keyword evidence="3" id="KW-0813">Transport</keyword>
<dbReference type="PANTHER" id="PTHR32024">
    <property type="entry name" value="TRK SYSTEM POTASSIUM UPTAKE PROTEIN TRKG-RELATED"/>
    <property type="match status" value="1"/>
</dbReference>
<evidence type="ECO:0000256" key="6">
    <source>
        <dbReference type="ARBA" id="ARBA00022989"/>
    </source>
</evidence>
<dbReference type="EMBL" id="CADCVP010000115">
    <property type="protein sequence ID" value="CAA9484737.1"/>
    <property type="molecule type" value="Genomic_DNA"/>
</dbReference>
<dbReference type="AlphaFoldDB" id="A0A6J4RXM4"/>
<sequence length="484" mass="49512">MLHLPGLLAIVALPVAMLAGEWFAVPGFVALAVAAPLLGQLAMRKAGSPGPTKPIDALASVALGWLLCAALAAVPLFAAAELGGTRSGAAGVYGQPVHALFEGMSGITSTGLTMVGQEGALPMSIQWWRTLLQWVGGVGVIVVIAGAVERLEGARALYEAEARERVFREDIRQTARGIWILFCALSVVSVLALLAAGAEPWVALNHGMTGIATGGFVVTDQSFVEEPATVKIVALAVMIVGAVSFVHLHRVVVERNWRTLVRSTQTRALAIGLVASVGATIAATEAGPEDPGLLDAVFQGVSALATCGFASESPGGWGPAALMVLSTAMIVGGSAGSTTGGLKLARAAWLVKAAISQVSNGMRPIGGRARVSFDGEEVSEHDAASAIGHAAGLAVLWLSTLGAATLALVLLLPDSSAGEIAFEAASALGSVGLTTGITGPSLPLAPELILIVLMWLGRLEIVAVIVVLLVPFVAGRRRRAESRR</sequence>
<evidence type="ECO:0000256" key="5">
    <source>
        <dbReference type="ARBA" id="ARBA00022692"/>
    </source>
</evidence>
<reference evidence="10" key="1">
    <citation type="submission" date="2020-02" db="EMBL/GenBank/DDBJ databases">
        <authorList>
            <person name="Meier V. D."/>
        </authorList>
    </citation>
    <scope>NUCLEOTIDE SEQUENCE</scope>
    <source>
        <strain evidence="10">AVDCRST_MAG69</strain>
    </source>
</reference>
<dbReference type="InterPro" id="IPR003445">
    <property type="entry name" value="Cat_transpt"/>
</dbReference>
<evidence type="ECO:0000256" key="8">
    <source>
        <dbReference type="ARBA" id="ARBA00023136"/>
    </source>
</evidence>